<dbReference type="SUPFAM" id="SSF55874">
    <property type="entry name" value="ATPase domain of HSP90 chaperone/DNA topoisomerase II/histidine kinase"/>
    <property type="match status" value="1"/>
</dbReference>
<accession>A0A0J1FN73</accession>
<dbReference type="InterPro" id="IPR013656">
    <property type="entry name" value="PAS_4"/>
</dbReference>
<feature type="transmembrane region" description="Helical" evidence="14">
    <location>
        <begin position="5"/>
        <end position="24"/>
    </location>
</feature>
<dbReference type="Pfam" id="PF00512">
    <property type="entry name" value="HisKA"/>
    <property type="match status" value="1"/>
</dbReference>
<evidence type="ECO:0000256" key="14">
    <source>
        <dbReference type="SAM" id="Phobius"/>
    </source>
</evidence>
<evidence type="ECO:0000256" key="9">
    <source>
        <dbReference type="ARBA" id="ARBA00022777"/>
    </source>
</evidence>
<name>A0A0J1FN73_9FIRM</name>
<proteinExistence type="predicted"/>
<dbReference type="Gene3D" id="3.30.565.10">
    <property type="entry name" value="Histidine kinase-like ATPase, C-terminal domain"/>
    <property type="match status" value="1"/>
</dbReference>
<dbReference type="Gene3D" id="1.10.287.130">
    <property type="match status" value="1"/>
</dbReference>
<keyword evidence="5" id="KW-0597">Phosphoprotein</keyword>
<dbReference type="EMBL" id="LDZY01000011">
    <property type="protein sequence ID" value="KLU64792.1"/>
    <property type="molecule type" value="Genomic_DNA"/>
</dbReference>
<evidence type="ECO:0000256" key="13">
    <source>
        <dbReference type="ARBA" id="ARBA00023136"/>
    </source>
</evidence>
<feature type="domain" description="PAS" evidence="16">
    <location>
        <begin position="553"/>
        <end position="616"/>
    </location>
</feature>
<dbReference type="PATRIC" id="fig|476652.3.peg.3283"/>
<dbReference type="InterPro" id="IPR003594">
    <property type="entry name" value="HATPase_dom"/>
</dbReference>
<evidence type="ECO:0000256" key="1">
    <source>
        <dbReference type="ARBA" id="ARBA00000085"/>
    </source>
</evidence>
<evidence type="ECO:0000256" key="8">
    <source>
        <dbReference type="ARBA" id="ARBA00022741"/>
    </source>
</evidence>
<dbReference type="GO" id="GO:0005886">
    <property type="term" value="C:plasma membrane"/>
    <property type="evidence" value="ECO:0007669"/>
    <property type="project" value="UniProtKB-SubCell"/>
</dbReference>
<dbReference type="STRING" id="476652.DEAC_c31200"/>
<dbReference type="PRINTS" id="PR00344">
    <property type="entry name" value="BCTRLSENSOR"/>
</dbReference>
<dbReference type="PANTHER" id="PTHR43065">
    <property type="entry name" value="SENSOR HISTIDINE KINASE"/>
    <property type="match status" value="1"/>
</dbReference>
<keyword evidence="9 17" id="KW-0418">Kinase</keyword>
<keyword evidence="13 14" id="KW-0472">Membrane</keyword>
<dbReference type="PANTHER" id="PTHR43065:SF46">
    <property type="entry name" value="C4-DICARBOXYLATE TRANSPORT SENSOR PROTEIN DCTB"/>
    <property type="match status" value="1"/>
</dbReference>
<evidence type="ECO:0000256" key="6">
    <source>
        <dbReference type="ARBA" id="ARBA00022679"/>
    </source>
</evidence>
<dbReference type="NCBIfam" id="TIGR00229">
    <property type="entry name" value="sensory_box"/>
    <property type="match status" value="3"/>
</dbReference>
<gene>
    <name evidence="17" type="primary">kinE_2</name>
    <name evidence="17" type="ORF">DEAC_c31200</name>
</gene>
<evidence type="ECO:0000313" key="17">
    <source>
        <dbReference type="EMBL" id="KLU64792.1"/>
    </source>
</evidence>
<dbReference type="InterPro" id="IPR011620">
    <property type="entry name" value="Sig_transdc_His_kinase_LytS_TM"/>
</dbReference>
<dbReference type="Gene3D" id="3.30.450.20">
    <property type="entry name" value="PAS domain"/>
    <property type="match status" value="3"/>
</dbReference>
<dbReference type="CDD" id="cd00130">
    <property type="entry name" value="PAS"/>
    <property type="match status" value="2"/>
</dbReference>
<dbReference type="InterPro" id="IPR000014">
    <property type="entry name" value="PAS"/>
</dbReference>
<protein>
    <recommendedName>
        <fullName evidence="3">histidine kinase</fullName>
        <ecNumber evidence="3">2.7.13.3</ecNumber>
    </recommendedName>
</protein>
<evidence type="ECO:0000256" key="12">
    <source>
        <dbReference type="ARBA" id="ARBA00023012"/>
    </source>
</evidence>
<evidence type="ECO:0000313" key="18">
    <source>
        <dbReference type="Proteomes" id="UP000036356"/>
    </source>
</evidence>
<dbReference type="InterPro" id="IPR005467">
    <property type="entry name" value="His_kinase_dom"/>
</dbReference>
<evidence type="ECO:0000256" key="4">
    <source>
        <dbReference type="ARBA" id="ARBA00022475"/>
    </source>
</evidence>
<dbReference type="Pfam" id="PF08448">
    <property type="entry name" value="PAS_4"/>
    <property type="match status" value="1"/>
</dbReference>
<keyword evidence="10" id="KW-0067">ATP-binding</keyword>
<dbReference type="SMART" id="SM00388">
    <property type="entry name" value="HisKA"/>
    <property type="match status" value="1"/>
</dbReference>
<evidence type="ECO:0000256" key="5">
    <source>
        <dbReference type="ARBA" id="ARBA00022553"/>
    </source>
</evidence>
<feature type="transmembrane region" description="Helical" evidence="14">
    <location>
        <begin position="68"/>
        <end position="90"/>
    </location>
</feature>
<comment type="subcellular location">
    <subcellularLocation>
        <location evidence="2">Cell membrane</location>
        <topology evidence="2">Multi-pass membrane protein</topology>
    </subcellularLocation>
</comment>
<dbReference type="GO" id="GO:0006355">
    <property type="term" value="P:regulation of DNA-templated transcription"/>
    <property type="evidence" value="ECO:0007669"/>
    <property type="project" value="InterPro"/>
</dbReference>
<dbReference type="InterPro" id="IPR003661">
    <property type="entry name" value="HisK_dim/P_dom"/>
</dbReference>
<dbReference type="InterPro" id="IPR036890">
    <property type="entry name" value="HATPase_C_sf"/>
</dbReference>
<evidence type="ECO:0000256" key="3">
    <source>
        <dbReference type="ARBA" id="ARBA00012438"/>
    </source>
</evidence>
<dbReference type="RefSeq" id="WP_047810951.1">
    <property type="nucleotide sequence ID" value="NZ_LDZY01000011.1"/>
</dbReference>
<dbReference type="SUPFAM" id="SSF55785">
    <property type="entry name" value="PYP-like sensor domain (PAS domain)"/>
    <property type="match status" value="3"/>
</dbReference>
<evidence type="ECO:0000256" key="2">
    <source>
        <dbReference type="ARBA" id="ARBA00004651"/>
    </source>
</evidence>
<evidence type="ECO:0000256" key="11">
    <source>
        <dbReference type="ARBA" id="ARBA00022989"/>
    </source>
</evidence>
<dbReference type="InterPro" id="IPR013767">
    <property type="entry name" value="PAS_fold"/>
</dbReference>
<dbReference type="InterPro" id="IPR035965">
    <property type="entry name" value="PAS-like_dom_sf"/>
</dbReference>
<dbReference type="Proteomes" id="UP000036356">
    <property type="component" value="Unassembled WGS sequence"/>
</dbReference>
<dbReference type="PROSITE" id="PS50109">
    <property type="entry name" value="HIS_KIN"/>
    <property type="match status" value="1"/>
</dbReference>
<dbReference type="PROSITE" id="PS50112">
    <property type="entry name" value="PAS"/>
    <property type="match status" value="2"/>
</dbReference>
<keyword evidence="12" id="KW-0902">Two-component regulatory system</keyword>
<evidence type="ECO:0000256" key="10">
    <source>
        <dbReference type="ARBA" id="ARBA00022840"/>
    </source>
</evidence>
<keyword evidence="8" id="KW-0547">Nucleotide-binding</keyword>
<feature type="domain" description="PAS" evidence="16">
    <location>
        <begin position="435"/>
        <end position="480"/>
    </location>
</feature>
<keyword evidence="18" id="KW-1185">Reference proteome</keyword>
<evidence type="ECO:0000259" key="16">
    <source>
        <dbReference type="PROSITE" id="PS50112"/>
    </source>
</evidence>
<dbReference type="CDD" id="cd00082">
    <property type="entry name" value="HisKA"/>
    <property type="match status" value="1"/>
</dbReference>
<dbReference type="Pfam" id="PF07694">
    <property type="entry name" value="5TM-5TMR_LYT"/>
    <property type="match status" value="1"/>
</dbReference>
<dbReference type="GO" id="GO:0005524">
    <property type="term" value="F:ATP binding"/>
    <property type="evidence" value="ECO:0007669"/>
    <property type="project" value="UniProtKB-KW"/>
</dbReference>
<reference evidence="17 18" key="1">
    <citation type="submission" date="2015-06" db="EMBL/GenBank/DDBJ databases">
        <title>Draft genome of the moderately acidophilic sulfate reducer Candidatus Desulfosporosinus acididurans strain M1.</title>
        <authorList>
            <person name="Poehlein A."/>
            <person name="Petzsch P."/>
            <person name="Johnson B.D."/>
            <person name="Schloemann M."/>
            <person name="Daniel R."/>
            <person name="Muehling M."/>
        </authorList>
    </citation>
    <scope>NUCLEOTIDE SEQUENCE [LARGE SCALE GENOMIC DNA]</scope>
    <source>
        <strain evidence="17 18">M1</strain>
    </source>
</reference>
<comment type="catalytic activity">
    <reaction evidence="1">
        <text>ATP + protein L-histidine = ADP + protein N-phospho-L-histidine.</text>
        <dbReference type="EC" id="2.7.13.3"/>
    </reaction>
</comment>
<keyword evidence="7 14" id="KW-0812">Transmembrane</keyword>
<dbReference type="InterPro" id="IPR036097">
    <property type="entry name" value="HisK_dim/P_sf"/>
</dbReference>
<keyword evidence="11 14" id="KW-1133">Transmembrane helix</keyword>
<feature type="transmembrane region" description="Helical" evidence="14">
    <location>
        <begin position="127"/>
        <end position="151"/>
    </location>
</feature>
<feature type="transmembrane region" description="Helical" evidence="14">
    <location>
        <begin position="163"/>
        <end position="183"/>
    </location>
</feature>
<dbReference type="InterPro" id="IPR004358">
    <property type="entry name" value="Sig_transdc_His_kin-like_C"/>
</dbReference>
<organism evidence="17 18">
    <name type="scientific">Desulfosporosinus acididurans</name>
    <dbReference type="NCBI Taxonomy" id="476652"/>
    <lineage>
        <taxon>Bacteria</taxon>
        <taxon>Bacillati</taxon>
        <taxon>Bacillota</taxon>
        <taxon>Clostridia</taxon>
        <taxon>Eubacteriales</taxon>
        <taxon>Desulfitobacteriaceae</taxon>
        <taxon>Desulfosporosinus</taxon>
    </lineage>
</organism>
<feature type="transmembrane region" description="Helical" evidence="14">
    <location>
        <begin position="30"/>
        <end position="47"/>
    </location>
</feature>
<feature type="domain" description="Histidine kinase" evidence="15">
    <location>
        <begin position="681"/>
        <end position="885"/>
    </location>
</feature>
<feature type="transmembrane region" description="Helical" evidence="14">
    <location>
        <begin position="96"/>
        <end position="115"/>
    </location>
</feature>
<evidence type="ECO:0000256" key="7">
    <source>
        <dbReference type="ARBA" id="ARBA00022692"/>
    </source>
</evidence>
<dbReference type="SMART" id="SM00387">
    <property type="entry name" value="HATPase_c"/>
    <property type="match status" value="1"/>
</dbReference>
<evidence type="ECO:0000259" key="15">
    <source>
        <dbReference type="PROSITE" id="PS50109"/>
    </source>
</evidence>
<dbReference type="SMART" id="SM00091">
    <property type="entry name" value="PAS"/>
    <property type="match status" value="3"/>
</dbReference>
<dbReference type="Pfam" id="PF02518">
    <property type="entry name" value="HATPase_c"/>
    <property type="match status" value="1"/>
</dbReference>
<keyword evidence="6 17" id="KW-0808">Transferase</keyword>
<dbReference type="SUPFAM" id="SSF47384">
    <property type="entry name" value="Homodimeric domain of signal transducing histidine kinase"/>
    <property type="match status" value="1"/>
</dbReference>
<dbReference type="Pfam" id="PF13426">
    <property type="entry name" value="PAS_9"/>
    <property type="match status" value="1"/>
</dbReference>
<keyword evidence="4" id="KW-1003">Cell membrane</keyword>
<sequence>MYYDFLSNVLNVLFLCAAVIWINLSLNKKYSPYFLGVMFGLITILTMDGKITVVPGRFYDFRHITMTMAGFVGGPVTAAIAASISSLYRYSVGGSGSMGGITSIIVFACFGTFLKRYIKSAQTGRKLFFWCIIGMFMACIFLFIIGFIPPWKGDTAKVLRIVTAPYLIITPLATTVIFNFYFWTYDFLGKASILHTILTNSPLNLIVFNNHGPLLLSKNITEKCSLKSFTETPTLLLNRYKSVSDTTKQLHQEISTENNRYFIADLARFQMPSSEEAYVAIINDITDQKKEQKKLRGATDRFRKAFQLSPNMMAILRKSDYQYIDVNDHFLEERGFSREDVIGKTPIEIGVPKHEFKLITEIINNQGSVHNIESTLITKFGSIGTAILSAETITMDDQECILIAYNDVTEMKRMQQEQVEQLTKYLSLEAELSRSNQLIADIINHMPDGFYVLDHQWRFTFVNNKAEELLRKSRDKLLGNVLWKEIPQSQGTLLHLNYQKAMAHREPIAFEYHSFLEKGIWYQVKVYPSENGLSVYYQDITEQKLTCENLTKSQQEIVSILESMTDCFLAVDRNTRLTYINRAGEIAFGRSRDELLGKKMTEECTIMSTALLHSQDVLTENKSISFEVFSEALGNKWFEVSTYPTETGLSSYFRDITDRKVAQDEMARLDRLNLVGQMAAGIGHEIRNPMTTVRGYLQLMEVKPDYAAQKPTFELMISELDRANEIITEFLSLAQTKQTELKPQSLNDILTHLYPLLEADAFTQNKRIQYIPEKIPNLELNRKEITQLILNIARNGLEAMEEDGGLTLKTYLHNNQVVLAIKDEGCGIPPENMNKLGIPFYTTKDNGTGLGLATSYKIVESHNAKIKVESNSGGTTFYITFSIPSLGKVQEGKIA</sequence>
<dbReference type="GO" id="GO:0071555">
    <property type="term" value="P:cell wall organization"/>
    <property type="evidence" value="ECO:0007669"/>
    <property type="project" value="InterPro"/>
</dbReference>
<dbReference type="AlphaFoldDB" id="A0A0J1FN73"/>
<dbReference type="Pfam" id="PF00989">
    <property type="entry name" value="PAS"/>
    <property type="match status" value="1"/>
</dbReference>
<dbReference type="GO" id="GO:0000155">
    <property type="term" value="F:phosphorelay sensor kinase activity"/>
    <property type="evidence" value="ECO:0007669"/>
    <property type="project" value="InterPro"/>
</dbReference>
<comment type="caution">
    <text evidence="17">The sequence shown here is derived from an EMBL/GenBank/DDBJ whole genome shotgun (WGS) entry which is preliminary data.</text>
</comment>
<dbReference type="EC" id="2.7.13.3" evidence="3"/>